<keyword evidence="2" id="KW-1185">Reference proteome</keyword>
<feature type="domain" description="Integrase catalytic" evidence="1">
    <location>
        <begin position="283"/>
        <end position="389"/>
    </location>
</feature>
<evidence type="ECO:0000313" key="3">
    <source>
        <dbReference type="RefSeq" id="XP_015064634.1"/>
    </source>
</evidence>
<gene>
    <name evidence="3" type="primary">LOC107009818</name>
</gene>
<accession>A0ABM1G1J7</accession>
<dbReference type="Gene3D" id="3.30.420.10">
    <property type="entry name" value="Ribonuclease H-like superfamily/Ribonuclease H"/>
    <property type="match status" value="2"/>
</dbReference>
<dbReference type="PROSITE" id="PS50994">
    <property type="entry name" value="INTEGRASE"/>
    <property type="match status" value="1"/>
</dbReference>
<proteinExistence type="predicted"/>
<dbReference type="PANTHER" id="PTHR48475:SF1">
    <property type="entry name" value="RNASE H TYPE-1 DOMAIN-CONTAINING PROTEIN"/>
    <property type="match status" value="1"/>
</dbReference>
<reference evidence="2" key="1">
    <citation type="journal article" date="2014" name="Nat. Genet.">
        <title>The genome of the stress-tolerant wild tomato species Solanum pennellii.</title>
        <authorList>
            <person name="Bolger A."/>
            <person name="Scossa F."/>
            <person name="Bolger M.E."/>
            <person name="Lanz C."/>
            <person name="Maumus F."/>
            <person name="Tohge T."/>
            <person name="Quesneville H."/>
            <person name="Alseekh S."/>
            <person name="Sorensen I."/>
            <person name="Lichtenstein G."/>
            <person name="Fich E.A."/>
            <person name="Conte M."/>
            <person name="Keller H."/>
            <person name="Schneeberger K."/>
            <person name="Schwacke R."/>
            <person name="Ofner I."/>
            <person name="Vrebalov J."/>
            <person name="Xu Y."/>
            <person name="Osorio S."/>
            <person name="Aflitos S.A."/>
            <person name="Schijlen E."/>
            <person name="Jimenez-Gomez J.M."/>
            <person name="Ryngajllo M."/>
            <person name="Kimura S."/>
            <person name="Kumar R."/>
            <person name="Koenig D."/>
            <person name="Headland L.R."/>
            <person name="Maloof J.N."/>
            <person name="Sinha N."/>
            <person name="van Ham R.C."/>
            <person name="Lankhorst R.K."/>
            <person name="Mao L."/>
            <person name="Vogel A."/>
            <person name="Arsova B."/>
            <person name="Panstruga R."/>
            <person name="Fei Z."/>
            <person name="Rose J.K."/>
            <person name="Zamir D."/>
            <person name="Carrari F."/>
            <person name="Giovannoni J.J."/>
            <person name="Weigel D."/>
            <person name="Usadel B."/>
            <person name="Fernie A.R."/>
        </authorList>
    </citation>
    <scope>NUCLEOTIDE SEQUENCE [LARGE SCALE GENOMIC DNA]</scope>
    <source>
        <strain evidence="2">cv. LA0716</strain>
    </source>
</reference>
<protein>
    <submittedName>
        <fullName evidence="3">Uncharacterized protein K02A2.6-like</fullName>
    </submittedName>
</protein>
<dbReference type="InterPro" id="IPR036397">
    <property type="entry name" value="RNaseH_sf"/>
</dbReference>
<evidence type="ECO:0000313" key="2">
    <source>
        <dbReference type="Proteomes" id="UP000694930"/>
    </source>
</evidence>
<dbReference type="InterPro" id="IPR012337">
    <property type="entry name" value="RNaseH-like_sf"/>
</dbReference>
<dbReference type="Proteomes" id="UP000694930">
    <property type="component" value="Chromosome 2"/>
</dbReference>
<dbReference type="RefSeq" id="XP_015064634.1">
    <property type="nucleotide sequence ID" value="XM_015209148.1"/>
</dbReference>
<dbReference type="PANTHER" id="PTHR48475">
    <property type="entry name" value="RIBONUCLEASE H"/>
    <property type="match status" value="1"/>
</dbReference>
<dbReference type="InterPro" id="IPR001584">
    <property type="entry name" value="Integrase_cat-core"/>
</dbReference>
<dbReference type="SUPFAM" id="SSF53098">
    <property type="entry name" value="Ribonuclease H-like"/>
    <property type="match status" value="2"/>
</dbReference>
<dbReference type="Gene3D" id="1.10.340.70">
    <property type="match status" value="1"/>
</dbReference>
<name>A0ABM1G1J7_SOLPN</name>
<organism evidence="2 3">
    <name type="scientific">Solanum pennellii</name>
    <name type="common">Tomato</name>
    <name type="synonym">Lycopersicon pennellii</name>
    <dbReference type="NCBI Taxonomy" id="28526"/>
    <lineage>
        <taxon>Eukaryota</taxon>
        <taxon>Viridiplantae</taxon>
        <taxon>Streptophyta</taxon>
        <taxon>Embryophyta</taxon>
        <taxon>Tracheophyta</taxon>
        <taxon>Spermatophyta</taxon>
        <taxon>Magnoliopsida</taxon>
        <taxon>eudicotyledons</taxon>
        <taxon>Gunneridae</taxon>
        <taxon>Pentapetalae</taxon>
        <taxon>asterids</taxon>
        <taxon>lamiids</taxon>
        <taxon>Solanales</taxon>
        <taxon>Solanaceae</taxon>
        <taxon>Solanoideae</taxon>
        <taxon>Solaneae</taxon>
        <taxon>Solanum</taxon>
        <taxon>Solanum subgen. Lycopersicon</taxon>
    </lineage>
</organism>
<sequence length="447" mass="51310">MAAKLRFNCTNNMAEYKSCILGLKMAIDMNVYELFVIRYSDLLIYQVQGKWAVNNPKIIPYVQYVQKLCKRFRKIEFRHTPRIQNELADALSTITSMIKHPDTDYIDRVDVEFKEYPVHYFHVEAESNGLLLHIDIKKYLESGTYPKDDTSNQKKSIRRIALNFSLSGEVLYRRTPDLGLLRCVDVVEAPKLIEQIHARVCGRHMNGLTLARKVLRAGYFLMTMENHCCKFVRKFHKYQVHGDLIRVPPHELNAMRSPCPFVAWGMDVIGPIETAASNGHIFILVAIDYSTKFGLPESIITDNGANLNSHLMRNICEQFNITHRNSTAYLPQMNGVAEAANNNIKKIVRKMIENHRGWHEMFPYALLGYRTTVRTSTGATPYLLVYGTKAVIPAEVEIPSLRIIQKAELSNAKWFSKQIDQLTLIDEKIMVNDLENMTSIWGLPSPI</sequence>
<dbReference type="InterPro" id="IPR002156">
    <property type="entry name" value="RNaseH_domain"/>
</dbReference>
<dbReference type="GeneID" id="107009818"/>
<evidence type="ECO:0000259" key="1">
    <source>
        <dbReference type="PROSITE" id="PS50994"/>
    </source>
</evidence>
<dbReference type="Pfam" id="PF13456">
    <property type="entry name" value="RVT_3"/>
    <property type="match status" value="1"/>
</dbReference>
<reference evidence="3" key="2">
    <citation type="submission" date="2025-08" db="UniProtKB">
        <authorList>
            <consortium name="RefSeq"/>
        </authorList>
    </citation>
    <scope>IDENTIFICATION</scope>
</reference>
<dbReference type="CDD" id="cd09279">
    <property type="entry name" value="RNase_HI_like"/>
    <property type="match status" value="1"/>
</dbReference>